<dbReference type="InterPro" id="IPR024185">
    <property type="entry name" value="FTHF_cligase-like_sf"/>
</dbReference>
<sequence>MAGPARPLPALPSKWDIREKVWEHLEASGLAEFPRPVRGRIPNFKGSLQACSSLGELDVFSRAREVKVDPDKPLEGARLAALQARKTLLVPTPRLRTGLFNRIVPPPGASKEILRRCATSQGVKDYSVPVGLDGKAQVDLVVVGSVAVSEKGWRIGKGEGYADMEYAMMVSMGAVREDTPVVTIVHDCQVSSEMLGKIPILRTLRSRERQAGKDVTLQDEHPALANTNRAAISDEKATAANSHVESDPINPKSQGSDHNHHSGLSLGGNALRAELARSQRSRGQGEISRHKEGLKESFGAASSPGAQHRKDLELLDRVQRRHQDEQRDGAALLGGEVETAGGGAAAKGTAPAPPSPTGIIRDHRDHPRPTGIVPNPPGSSENPRPGSSEIIRPPGSSETTGIVPGIVPNPPGSSETTVIPRPPGSDHRSSRSETTGIVPNPPGSSETTGIVPNPPGSSRTHRDRPRPPGSSRTHRDHPEPTGIIRDRTGIIRDHRDRPELTGIVRIPSGSSETTGIIPNPPGSSRTHRDHLEPTGIIRDHRDRPDHPTGIIQHTRDHPDPTGII</sequence>
<dbReference type="GO" id="GO:0005737">
    <property type="term" value="C:cytoplasm"/>
    <property type="evidence" value="ECO:0007669"/>
    <property type="project" value="TreeGrafter"/>
</dbReference>
<dbReference type="EMBL" id="QRBI01000116">
    <property type="protein sequence ID" value="RMC09301.1"/>
    <property type="molecule type" value="Genomic_DNA"/>
</dbReference>
<dbReference type="InterPro" id="IPR002698">
    <property type="entry name" value="FTHF_cligase"/>
</dbReference>
<feature type="compositionally biased region" description="Polar residues" evidence="3">
    <location>
        <begin position="432"/>
        <end position="450"/>
    </location>
</feature>
<dbReference type="STRING" id="333673.A0A3M0K9T3"/>
<dbReference type="GO" id="GO:0003723">
    <property type="term" value="F:RNA binding"/>
    <property type="evidence" value="ECO:0007669"/>
    <property type="project" value="UniProtKB-KW"/>
</dbReference>
<feature type="compositionally biased region" description="Basic and acidic residues" evidence="3">
    <location>
        <begin position="476"/>
        <end position="499"/>
    </location>
</feature>
<evidence type="ECO:0000313" key="4">
    <source>
        <dbReference type="EMBL" id="RMC09301.1"/>
    </source>
</evidence>
<gene>
    <name evidence="4" type="ORF">DUI87_14309</name>
</gene>
<dbReference type="Proteomes" id="UP000269221">
    <property type="component" value="Unassembled WGS sequence"/>
</dbReference>
<proteinExistence type="predicted"/>
<comment type="caution">
    <text evidence="4">The sequence shown here is derived from an EMBL/GenBank/DDBJ whole genome shotgun (WGS) entry which is preliminary data.</text>
</comment>
<dbReference type="Pfam" id="PF01812">
    <property type="entry name" value="5-FTHF_cyc-lig"/>
    <property type="match status" value="1"/>
</dbReference>
<feature type="region of interest" description="Disordered" evidence="3">
    <location>
        <begin position="340"/>
        <end position="564"/>
    </location>
</feature>
<dbReference type="PANTHER" id="PTHR13017">
    <property type="entry name" value="5-FORMYLTETRAHYDROFOLATE CYCLO-LIGASE-RELATED"/>
    <property type="match status" value="1"/>
</dbReference>
<dbReference type="InterPro" id="IPR037171">
    <property type="entry name" value="NagB/RpiA_transferase-like"/>
</dbReference>
<evidence type="ECO:0000256" key="2">
    <source>
        <dbReference type="ARBA" id="ARBA00022884"/>
    </source>
</evidence>
<dbReference type="AlphaFoldDB" id="A0A3M0K9T3"/>
<evidence type="ECO:0000313" key="5">
    <source>
        <dbReference type="Proteomes" id="UP000269221"/>
    </source>
</evidence>
<dbReference type="Gene3D" id="3.40.50.10420">
    <property type="entry name" value="NagB/RpiA/CoA transferase-like"/>
    <property type="match status" value="1"/>
</dbReference>
<protein>
    <recommendedName>
        <fullName evidence="1">Methenyltetrahydrofolate synthase domain-containing protein</fullName>
    </recommendedName>
</protein>
<accession>A0A3M0K9T3</accession>
<evidence type="ECO:0000256" key="1">
    <source>
        <dbReference type="ARBA" id="ARBA00015518"/>
    </source>
</evidence>
<dbReference type="FunFam" id="3.40.50.10420:FF:000001">
    <property type="entry name" value="Methenyltetrahydrofolate synthase domain-containing protein"/>
    <property type="match status" value="1"/>
</dbReference>
<keyword evidence="2" id="KW-0694">RNA-binding</keyword>
<name>A0A3M0K9T3_HIRRU</name>
<dbReference type="SUPFAM" id="SSF100950">
    <property type="entry name" value="NagB/RpiA/CoA transferase-like"/>
    <property type="match status" value="1"/>
</dbReference>
<feature type="compositionally biased region" description="Basic and acidic residues" evidence="3">
    <location>
        <begin position="553"/>
        <end position="564"/>
    </location>
</feature>
<organism evidence="4 5">
    <name type="scientific">Hirundo rustica rustica</name>
    <dbReference type="NCBI Taxonomy" id="333673"/>
    <lineage>
        <taxon>Eukaryota</taxon>
        <taxon>Metazoa</taxon>
        <taxon>Chordata</taxon>
        <taxon>Craniata</taxon>
        <taxon>Vertebrata</taxon>
        <taxon>Euteleostomi</taxon>
        <taxon>Archelosauria</taxon>
        <taxon>Archosauria</taxon>
        <taxon>Dinosauria</taxon>
        <taxon>Saurischia</taxon>
        <taxon>Theropoda</taxon>
        <taxon>Coelurosauria</taxon>
        <taxon>Aves</taxon>
        <taxon>Neognathae</taxon>
        <taxon>Neoaves</taxon>
        <taxon>Telluraves</taxon>
        <taxon>Australaves</taxon>
        <taxon>Passeriformes</taxon>
        <taxon>Sylvioidea</taxon>
        <taxon>Hirundinidae</taxon>
        <taxon>Hirundo</taxon>
    </lineage>
</organism>
<dbReference type="OrthoDB" id="433414at2759"/>
<dbReference type="PANTHER" id="PTHR13017:SF0">
    <property type="entry name" value="METHENYLTETRAHYDROFOLATE SYNTHASE DOMAIN-CONTAINING PROTEIN"/>
    <property type="match status" value="1"/>
</dbReference>
<feature type="compositionally biased region" description="Basic and acidic residues" evidence="3">
    <location>
        <begin position="529"/>
        <end position="546"/>
    </location>
</feature>
<reference evidence="4 5" key="1">
    <citation type="submission" date="2018-07" db="EMBL/GenBank/DDBJ databases">
        <title>A high quality draft genome assembly of the barn swallow (H. rustica rustica).</title>
        <authorList>
            <person name="Formenti G."/>
            <person name="Chiara M."/>
            <person name="Poveda L."/>
            <person name="Francoijs K.-J."/>
            <person name="Bonisoli-Alquati A."/>
            <person name="Canova L."/>
            <person name="Gianfranceschi L."/>
            <person name="Horner D.S."/>
            <person name="Saino N."/>
        </authorList>
    </citation>
    <scope>NUCLEOTIDE SEQUENCE [LARGE SCALE GENOMIC DNA]</scope>
    <source>
        <strain evidence="4">Chelidonia</strain>
        <tissue evidence="4">Blood</tissue>
    </source>
</reference>
<feature type="region of interest" description="Disordered" evidence="3">
    <location>
        <begin position="237"/>
        <end position="309"/>
    </location>
</feature>
<evidence type="ECO:0000256" key="3">
    <source>
        <dbReference type="SAM" id="MobiDB-lite"/>
    </source>
</evidence>
<keyword evidence="5" id="KW-1185">Reference proteome</keyword>